<sequence>MMFPSPILLPLLLIQRFNNLSHPRTNILRNRISFNIFPYGTCFYDCNSRCSQCTSKLLL</sequence>
<comment type="caution">
    <text evidence="1">The sequence shown here is derived from an EMBL/GenBank/DDBJ whole genome shotgun (WGS) entry which is preliminary data.</text>
</comment>
<gene>
    <name evidence="1" type="ORF">ABT39_MTgene5913</name>
</gene>
<name>A0A101LYL3_PICGL</name>
<protein>
    <submittedName>
        <fullName evidence="1">Uncharacterized protein</fullName>
    </submittedName>
</protein>
<proteinExistence type="predicted"/>
<evidence type="ECO:0000313" key="1">
    <source>
        <dbReference type="EMBL" id="KUM47726.1"/>
    </source>
</evidence>
<geneLocation type="mitochondrion" evidence="1"/>
<accession>A0A101LYL3</accession>
<dbReference type="EMBL" id="LKAM01000007">
    <property type="protein sequence ID" value="KUM47726.1"/>
    <property type="molecule type" value="Genomic_DNA"/>
</dbReference>
<keyword evidence="1" id="KW-0496">Mitochondrion</keyword>
<dbReference type="AlphaFoldDB" id="A0A101LYL3"/>
<organism evidence="1">
    <name type="scientific">Picea glauca</name>
    <name type="common">White spruce</name>
    <name type="synonym">Pinus glauca</name>
    <dbReference type="NCBI Taxonomy" id="3330"/>
    <lineage>
        <taxon>Eukaryota</taxon>
        <taxon>Viridiplantae</taxon>
        <taxon>Streptophyta</taxon>
        <taxon>Embryophyta</taxon>
        <taxon>Tracheophyta</taxon>
        <taxon>Spermatophyta</taxon>
        <taxon>Pinopsida</taxon>
        <taxon>Pinidae</taxon>
        <taxon>Conifers I</taxon>
        <taxon>Pinales</taxon>
        <taxon>Pinaceae</taxon>
        <taxon>Picea</taxon>
    </lineage>
</organism>
<reference evidence="1" key="1">
    <citation type="journal article" date="2015" name="Genome Biol. Evol.">
        <title>Organellar Genomes of White Spruce (Picea glauca): Assembly and Annotation.</title>
        <authorList>
            <person name="Jackman S.D."/>
            <person name="Warren R.L."/>
            <person name="Gibb E.A."/>
            <person name="Vandervalk B.P."/>
            <person name="Mohamadi H."/>
            <person name="Chu J."/>
            <person name="Raymond A."/>
            <person name="Pleasance S."/>
            <person name="Coope R."/>
            <person name="Wildung M.R."/>
            <person name="Ritland C.E."/>
            <person name="Bousquet J."/>
            <person name="Jones S.J."/>
            <person name="Bohlmann J."/>
            <person name="Birol I."/>
        </authorList>
    </citation>
    <scope>NUCLEOTIDE SEQUENCE [LARGE SCALE GENOMIC DNA]</scope>
    <source>
        <tissue evidence="1">Flushing bud</tissue>
    </source>
</reference>